<evidence type="ECO:0000313" key="3">
    <source>
        <dbReference type="Proteomes" id="UP000509303"/>
    </source>
</evidence>
<dbReference type="EMBL" id="CP054929">
    <property type="protein sequence ID" value="QKW48439.1"/>
    <property type="molecule type" value="Genomic_DNA"/>
</dbReference>
<keyword evidence="3" id="KW-1185">Reference proteome</keyword>
<keyword evidence="1" id="KW-1133">Transmembrane helix</keyword>
<organism evidence="2 3">
    <name type="scientific">Streptomyces buecherae</name>
    <dbReference type="NCBI Taxonomy" id="2763006"/>
    <lineage>
        <taxon>Bacteria</taxon>
        <taxon>Bacillati</taxon>
        <taxon>Actinomycetota</taxon>
        <taxon>Actinomycetes</taxon>
        <taxon>Kitasatosporales</taxon>
        <taxon>Streptomycetaceae</taxon>
        <taxon>Streptomyces</taxon>
    </lineage>
</organism>
<proteinExistence type="predicted"/>
<dbReference type="AlphaFoldDB" id="A0A7H8N245"/>
<evidence type="ECO:0000256" key="1">
    <source>
        <dbReference type="SAM" id="Phobius"/>
    </source>
</evidence>
<dbReference type="Proteomes" id="UP000509303">
    <property type="component" value="Chromosome"/>
</dbReference>
<keyword evidence="1" id="KW-0812">Transmembrane</keyword>
<gene>
    <name evidence="2" type="ORF">HUT08_01495</name>
</gene>
<dbReference type="RefSeq" id="WP_176160136.1">
    <property type="nucleotide sequence ID" value="NZ_CP054929.1"/>
</dbReference>
<feature type="transmembrane region" description="Helical" evidence="1">
    <location>
        <begin position="12"/>
        <end position="32"/>
    </location>
</feature>
<accession>A0A7H8N245</accession>
<feature type="transmembrane region" description="Helical" evidence="1">
    <location>
        <begin position="129"/>
        <end position="149"/>
    </location>
</feature>
<feature type="transmembrane region" description="Helical" evidence="1">
    <location>
        <begin position="155"/>
        <end position="178"/>
    </location>
</feature>
<reference evidence="2 3" key="1">
    <citation type="submission" date="2020-06" db="EMBL/GenBank/DDBJ databases">
        <title>Genome mining for natural products.</title>
        <authorList>
            <person name="Zhang B."/>
            <person name="Shi J."/>
            <person name="Ge H."/>
        </authorList>
    </citation>
    <scope>NUCLEOTIDE SEQUENCE [LARGE SCALE GENOMIC DNA]</scope>
    <source>
        <strain evidence="2 3">NA00687</strain>
    </source>
</reference>
<keyword evidence="1" id="KW-0472">Membrane</keyword>
<evidence type="ECO:0000313" key="2">
    <source>
        <dbReference type="EMBL" id="QKW48439.1"/>
    </source>
</evidence>
<feature type="transmembrane region" description="Helical" evidence="1">
    <location>
        <begin position="38"/>
        <end position="60"/>
    </location>
</feature>
<sequence length="285" mass="30130">MTGLPVVRTLVRWSASATALGELALVLCLASGTRVPPVVRAGMGLVTLAAVVAMATLLAVDCRRHRRTGLGWRPAAVAAVADAVPTLVRRLVAHEARLFTSSLRWVSRRGPHGVRAGDTAVPYASGQAAVMYGLLFVSVVETVALAYLIPWPLLHAITLVVDVWGVYFVIALHASCVVRPHVISADGSLRLRYGVLLDIRVPAGHVAAVRVDRRFPESGLAAVDAHGAADLAVASQVTVTVELREPVAFVRPLGKLARARTFRFYADDPAAAVAALRARAALDAA</sequence>
<protein>
    <submittedName>
        <fullName evidence="2">Uncharacterized protein</fullName>
    </submittedName>
</protein>
<name>A0A7H8N245_9ACTN</name>